<reference evidence="2" key="1">
    <citation type="submission" date="2008-03" db="EMBL/GenBank/DDBJ databases">
        <title>Annotation of Ixodes scapularis.</title>
        <authorList>
            <consortium name="Ixodes scapularis Genome Project Consortium"/>
            <person name="Caler E."/>
            <person name="Hannick L.I."/>
            <person name="Bidwell S."/>
            <person name="Joardar V."/>
            <person name="Thiagarajan M."/>
            <person name="Amedeo P."/>
            <person name="Galinsky K.J."/>
            <person name="Schobel S."/>
            <person name="Inman J."/>
            <person name="Hostetler J."/>
            <person name="Miller J."/>
            <person name="Hammond M."/>
            <person name="Megy K."/>
            <person name="Lawson D."/>
            <person name="Kodira C."/>
            <person name="Sutton G."/>
            <person name="Meyer J."/>
            <person name="Hill C.A."/>
            <person name="Birren B."/>
            <person name="Nene V."/>
            <person name="Collins F."/>
            <person name="Alarcon-Chaidez F."/>
            <person name="Wikel S."/>
            <person name="Strausberg R."/>
        </authorList>
    </citation>
    <scope>NUCLEOTIDE SEQUENCE [LARGE SCALE GENOMIC DNA]</scope>
    <source>
        <strain evidence="2">Wikel</strain>
    </source>
</reference>
<reference evidence="1" key="2">
    <citation type="submission" date="2020-05" db="UniProtKB">
        <authorList>
            <consortium name="EnsemblMetazoa"/>
        </authorList>
    </citation>
    <scope>IDENTIFICATION</scope>
    <source>
        <strain evidence="1">wikel</strain>
    </source>
</reference>
<proteinExistence type="predicted"/>
<dbReference type="EMBL" id="ABJB010262126">
    <property type="status" value="NOT_ANNOTATED_CDS"/>
    <property type="molecule type" value="Genomic_DNA"/>
</dbReference>
<evidence type="ECO:0000313" key="2">
    <source>
        <dbReference type="Proteomes" id="UP000001555"/>
    </source>
</evidence>
<dbReference type="VEuPathDB" id="VectorBase:ISCI013265"/>
<sequence length="61" mass="7034">MTARGTALANQKRFCALREDFKSGYKERGANRKAPKRACNFEDLLQGTPRARYGPCLQVWW</sequence>
<organism evidence="1 2">
    <name type="scientific">Ixodes scapularis</name>
    <name type="common">Black-legged tick</name>
    <name type="synonym">Deer tick</name>
    <dbReference type="NCBI Taxonomy" id="6945"/>
    <lineage>
        <taxon>Eukaryota</taxon>
        <taxon>Metazoa</taxon>
        <taxon>Ecdysozoa</taxon>
        <taxon>Arthropoda</taxon>
        <taxon>Chelicerata</taxon>
        <taxon>Arachnida</taxon>
        <taxon>Acari</taxon>
        <taxon>Parasitiformes</taxon>
        <taxon>Ixodida</taxon>
        <taxon>Ixodoidea</taxon>
        <taxon>Ixodidae</taxon>
        <taxon>Ixodinae</taxon>
        <taxon>Ixodes</taxon>
    </lineage>
</organism>
<dbReference type="InParanoid" id="A0A1S4LFD2"/>
<accession>A0A1S4LFD2</accession>
<dbReference type="EnsemblMetazoa" id="ISCW013265-RA">
    <property type="protein sequence ID" value="ISCW013265-PA"/>
    <property type="gene ID" value="ISCW013265"/>
</dbReference>
<protein>
    <submittedName>
        <fullName evidence="1">Uncharacterized protein</fullName>
    </submittedName>
</protein>
<name>A0A1S4LFD2_IXOSC</name>
<dbReference type="Proteomes" id="UP000001555">
    <property type="component" value="Unassembled WGS sequence"/>
</dbReference>
<evidence type="ECO:0000313" key="1">
    <source>
        <dbReference type="EnsemblMetazoa" id="ISCW013265-PA"/>
    </source>
</evidence>
<dbReference type="EMBL" id="ABJB010560362">
    <property type="status" value="NOT_ANNOTATED_CDS"/>
    <property type="molecule type" value="Genomic_DNA"/>
</dbReference>
<keyword evidence="2" id="KW-1185">Reference proteome</keyword>
<dbReference type="VEuPathDB" id="VectorBase:ISCW013265"/>
<dbReference type="AlphaFoldDB" id="A0A1S4LFD2"/>